<keyword evidence="2" id="KW-1185">Reference proteome</keyword>
<keyword evidence="1" id="KW-0482">Metalloprotease</keyword>
<reference evidence="1" key="1">
    <citation type="submission" date="2022-04" db="EMBL/GenBank/DDBJ databases">
        <title>Genome of the entomopathogenic fungus Entomophthora muscae.</title>
        <authorList>
            <person name="Elya C."/>
            <person name="Lovett B.R."/>
            <person name="Lee E."/>
            <person name="Macias A.M."/>
            <person name="Hajek A.E."/>
            <person name="De Bivort B.L."/>
            <person name="Kasson M.T."/>
            <person name="De Fine Licht H.H."/>
            <person name="Stajich J.E."/>
        </authorList>
    </citation>
    <scope>NUCLEOTIDE SEQUENCE</scope>
    <source>
        <strain evidence="1">Berkeley</strain>
    </source>
</reference>
<dbReference type="Proteomes" id="UP001165960">
    <property type="component" value="Unassembled WGS sequence"/>
</dbReference>
<keyword evidence="1" id="KW-0645">Protease</keyword>
<evidence type="ECO:0000313" key="2">
    <source>
        <dbReference type="Proteomes" id="UP001165960"/>
    </source>
</evidence>
<accession>A0ACC2UDI1</accession>
<comment type="caution">
    <text evidence="1">The sequence shown here is derived from an EMBL/GenBank/DDBJ whole genome shotgun (WGS) entry which is preliminary data.</text>
</comment>
<protein>
    <submittedName>
        <fullName evidence="1">Metalloprotease</fullName>
        <ecNumber evidence="1">3.4.24.56</ecNumber>
    </submittedName>
</protein>
<sequence>MILKTKEKVNSAIVFYLETYAYHDLIARVSTRLLAQMLLRFAKNQLRTQKQLGYSVEAEKIEMKSRGGLIIIIQSERHPVYLESRIEAMLESFYQLVKAMSREEFRQYKNTIKSSVLEKQRNLQERTDFYWKTISSGFYDFSQGI</sequence>
<proteinExistence type="predicted"/>
<name>A0ACC2UDI1_9FUNG</name>
<dbReference type="EMBL" id="QTSX02000808">
    <property type="protein sequence ID" value="KAJ9084780.1"/>
    <property type="molecule type" value="Genomic_DNA"/>
</dbReference>
<keyword evidence="1" id="KW-0378">Hydrolase</keyword>
<organism evidence="1 2">
    <name type="scientific">Entomophthora muscae</name>
    <dbReference type="NCBI Taxonomy" id="34485"/>
    <lineage>
        <taxon>Eukaryota</taxon>
        <taxon>Fungi</taxon>
        <taxon>Fungi incertae sedis</taxon>
        <taxon>Zoopagomycota</taxon>
        <taxon>Entomophthoromycotina</taxon>
        <taxon>Entomophthoromycetes</taxon>
        <taxon>Entomophthorales</taxon>
        <taxon>Entomophthoraceae</taxon>
        <taxon>Entomophthora</taxon>
    </lineage>
</organism>
<dbReference type="EC" id="3.4.24.56" evidence="1"/>
<gene>
    <name evidence="1" type="primary">STE23_41</name>
    <name evidence="1" type="ORF">DSO57_1020722</name>
</gene>
<evidence type="ECO:0000313" key="1">
    <source>
        <dbReference type="EMBL" id="KAJ9084780.1"/>
    </source>
</evidence>